<dbReference type="InterPro" id="IPR044862">
    <property type="entry name" value="Pro_4_hyd_alph_FE2OG_OXY"/>
</dbReference>
<keyword evidence="6" id="KW-0408">Iron</keyword>
<dbReference type="AlphaFoldDB" id="A0A813FUB3"/>
<dbReference type="InterPro" id="IPR051559">
    <property type="entry name" value="HIF_prolyl_hydroxylases"/>
</dbReference>
<dbReference type="PANTHER" id="PTHR12907">
    <property type="entry name" value="EGL NINE HOMOLOG-RELATED"/>
    <property type="match status" value="1"/>
</dbReference>
<dbReference type="GO" id="GO:0031543">
    <property type="term" value="F:peptidyl-proline dioxygenase activity"/>
    <property type="evidence" value="ECO:0007669"/>
    <property type="project" value="TreeGrafter"/>
</dbReference>
<evidence type="ECO:0000313" key="10">
    <source>
        <dbReference type="Proteomes" id="UP000654075"/>
    </source>
</evidence>
<keyword evidence="5" id="KW-0560">Oxidoreductase</keyword>
<dbReference type="InterPro" id="IPR005123">
    <property type="entry name" value="Oxoglu/Fe-dep_dioxygenase_dom"/>
</dbReference>
<evidence type="ECO:0000256" key="2">
    <source>
        <dbReference type="ARBA" id="ARBA00022723"/>
    </source>
</evidence>
<dbReference type="GO" id="GO:0071456">
    <property type="term" value="P:cellular response to hypoxia"/>
    <property type="evidence" value="ECO:0007669"/>
    <property type="project" value="TreeGrafter"/>
</dbReference>
<evidence type="ECO:0000256" key="6">
    <source>
        <dbReference type="ARBA" id="ARBA00023004"/>
    </source>
</evidence>
<reference evidence="9" key="1">
    <citation type="submission" date="2021-02" db="EMBL/GenBank/DDBJ databases">
        <authorList>
            <person name="Dougan E. K."/>
            <person name="Rhodes N."/>
            <person name="Thang M."/>
            <person name="Chan C."/>
        </authorList>
    </citation>
    <scope>NUCLEOTIDE SEQUENCE</scope>
</reference>
<dbReference type="PROSITE" id="PS51471">
    <property type="entry name" value="FE2OG_OXY"/>
    <property type="match status" value="1"/>
</dbReference>
<dbReference type="GO" id="GO:0031418">
    <property type="term" value="F:L-ascorbic acid binding"/>
    <property type="evidence" value="ECO:0007669"/>
    <property type="project" value="UniProtKB-KW"/>
</dbReference>
<name>A0A813FUB3_POLGL</name>
<dbReference type="PANTHER" id="PTHR12907:SF26">
    <property type="entry name" value="HIF PROLYL HYDROXYLASE, ISOFORM C"/>
    <property type="match status" value="1"/>
</dbReference>
<accession>A0A813FUB3</accession>
<comment type="cofactor">
    <cofactor evidence="1">
        <name>L-ascorbate</name>
        <dbReference type="ChEBI" id="CHEBI:38290"/>
    </cofactor>
</comment>
<keyword evidence="2" id="KW-0479">Metal-binding</keyword>
<dbReference type="Pfam" id="PF13640">
    <property type="entry name" value="2OG-FeII_Oxy_3"/>
    <property type="match status" value="1"/>
</dbReference>
<evidence type="ECO:0000256" key="1">
    <source>
        <dbReference type="ARBA" id="ARBA00001961"/>
    </source>
</evidence>
<dbReference type="OrthoDB" id="76265at2759"/>
<feature type="region of interest" description="Disordered" evidence="7">
    <location>
        <begin position="309"/>
        <end position="334"/>
    </location>
</feature>
<organism evidence="9 10">
    <name type="scientific">Polarella glacialis</name>
    <name type="common">Dinoflagellate</name>
    <dbReference type="NCBI Taxonomy" id="89957"/>
    <lineage>
        <taxon>Eukaryota</taxon>
        <taxon>Sar</taxon>
        <taxon>Alveolata</taxon>
        <taxon>Dinophyceae</taxon>
        <taxon>Suessiales</taxon>
        <taxon>Suessiaceae</taxon>
        <taxon>Polarella</taxon>
    </lineage>
</organism>
<dbReference type="InterPro" id="IPR006620">
    <property type="entry name" value="Pro_4_hyd_alph"/>
</dbReference>
<proteinExistence type="predicted"/>
<keyword evidence="3" id="KW-0847">Vitamin C</keyword>
<keyword evidence="4" id="KW-0223">Dioxygenase</keyword>
<gene>
    <name evidence="9" type="ORF">PGLA1383_LOCUS35099</name>
</gene>
<dbReference type="GO" id="GO:0008198">
    <property type="term" value="F:ferrous iron binding"/>
    <property type="evidence" value="ECO:0007669"/>
    <property type="project" value="TreeGrafter"/>
</dbReference>
<evidence type="ECO:0000259" key="8">
    <source>
        <dbReference type="PROSITE" id="PS51471"/>
    </source>
</evidence>
<feature type="domain" description="Fe2OG dioxygenase" evidence="8">
    <location>
        <begin position="254"/>
        <end position="379"/>
    </location>
</feature>
<dbReference type="SMART" id="SM00702">
    <property type="entry name" value="P4Hc"/>
    <property type="match status" value="1"/>
</dbReference>
<evidence type="ECO:0000313" key="9">
    <source>
        <dbReference type="EMBL" id="CAE8617442.1"/>
    </source>
</evidence>
<dbReference type="EMBL" id="CAJNNV010026156">
    <property type="protein sequence ID" value="CAE8617442.1"/>
    <property type="molecule type" value="Genomic_DNA"/>
</dbReference>
<protein>
    <recommendedName>
        <fullName evidence="8">Fe2OG dioxygenase domain-containing protein</fullName>
    </recommendedName>
</protein>
<evidence type="ECO:0000256" key="3">
    <source>
        <dbReference type="ARBA" id="ARBA00022896"/>
    </source>
</evidence>
<evidence type="ECO:0000256" key="5">
    <source>
        <dbReference type="ARBA" id="ARBA00023002"/>
    </source>
</evidence>
<evidence type="ECO:0000256" key="7">
    <source>
        <dbReference type="SAM" id="MobiDB-lite"/>
    </source>
</evidence>
<dbReference type="Proteomes" id="UP000654075">
    <property type="component" value="Unassembled WGS sequence"/>
</dbReference>
<comment type="caution">
    <text evidence="9">The sequence shown here is derived from an EMBL/GenBank/DDBJ whole genome shotgun (WGS) entry which is preliminary data.</text>
</comment>
<sequence length="451" mass="48051">MLLAYDGSQPEAARLSAEARCRQRSGSGALGEDSVAENCSPVQRGGFRFEIVDVCGMTNFARLELLRELLPPSRLDQDAASLLALVAAPCWFVTADGVVGPLLEPDGSPGNASSMANLDLLLREVSYLSGLEQLPGPFEAARALAQISVDECLMGSEGCWEQRALATSQLLEEYGVAVLPGFLGAAGAAELAAMDFGELLPAAGLPAAPGAGRGDLAALPEESPQKLLEGLDCLVVALRQLPSSLAAARLRLVEFRTCPMVSAYEAGSRYTWHLDNGKRGNGRLLTCVYYLNPSWEAASGGALRLLERSRPGASSQNRDASPEDLPSSRSPPVPRARVLAEVPPLLDTLVLFWSDEVVHEVLPPFRMTRRAISVWYLCPLLGTQHFLAGTSEPAFGRSEGDAALTVLSNLSESESNVCEDAVVWLTSAAEPSTLSWLINEGGLIIKKLKIP</sequence>
<keyword evidence="10" id="KW-1185">Reference proteome</keyword>
<dbReference type="Gene3D" id="2.60.120.620">
    <property type="entry name" value="q2cbj1_9rhob like domain"/>
    <property type="match status" value="1"/>
</dbReference>
<evidence type="ECO:0000256" key="4">
    <source>
        <dbReference type="ARBA" id="ARBA00022964"/>
    </source>
</evidence>